<comment type="function">
    <text evidence="10">Catalyzes the NADPH-dependent reduction of ketopantoate into pantoic acid.</text>
</comment>
<dbReference type="InterPro" id="IPR013328">
    <property type="entry name" value="6PGD_dom2"/>
</dbReference>
<evidence type="ECO:0000256" key="7">
    <source>
        <dbReference type="ARBA" id="ARBA00023002"/>
    </source>
</evidence>
<dbReference type="NCBIfam" id="TIGR00745">
    <property type="entry name" value="apbA_panE"/>
    <property type="match status" value="1"/>
</dbReference>
<evidence type="ECO:0000256" key="3">
    <source>
        <dbReference type="ARBA" id="ARBA00013014"/>
    </source>
</evidence>
<keyword evidence="14" id="KW-1185">Reference proteome</keyword>
<protein>
    <recommendedName>
        <fullName evidence="4 10">2-dehydropantoate 2-reductase</fullName>
        <ecNumber evidence="3 10">1.1.1.169</ecNumber>
    </recommendedName>
    <alternativeName>
        <fullName evidence="8 10">Ketopantoate reductase</fullName>
    </alternativeName>
</protein>
<dbReference type="InterPro" id="IPR050838">
    <property type="entry name" value="Ketopantoate_reductase"/>
</dbReference>
<reference evidence="14" key="1">
    <citation type="submission" date="2016-10" db="EMBL/GenBank/DDBJ databases">
        <authorList>
            <person name="Varghese N."/>
            <person name="Submissions S."/>
        </authorList>
    </citation>
    <scope>NUCLEOTIDE SEQUENCE [LARGE SCALE GENOMIC DNA]</scope>
    <source>
        <strain evidence="14">DSM 17875</strain>
    </source>
</reference>
<dbReference type="GO" id="GO:0015940">
    <property type="term" value="P:pantothenate biosynthetic process"/>
    <property type="evidence" value="ECO:0007669"/>
    <property type="project" value="UniProtKB-UniPathway"/>
</dbReference>
<comment type="catalytic activity">
    <reaction evidence="9 10">
        <text>(R)-pantoate + NADP(+) = 2-dehydropantoate + NADPH + H(+)</text>
        <dbReference type="Rhea" id="RHEA:16233"/>
        <dbReference type="ChEBI" id="CHEBI:11561"/>
        <dbReference type="ChEBI" id="CHEBI:15378"/>
        <dbReference type="ChEBI" id="CHEBI:15980"/>
        <dbReference type="ChEBI" id="CHEBI:57783"/>
        <dbReference type="ChEBI" id="CHEBI:58349"/>
        <dbReference type="EC" id="1.1.1.169"/>
    </reaction>
</comment>
<proteinExistence type="inferred from homology"/>
<dbReference type="InterPro" id="IPR036291">
    <property type="entry name" value="NAD(P)-bd_dom_sf"/>
</dbReference>
<evidence type="ECO:0000256" key="2">
    <source>
        <dbReference type="ARBA" id="ARBA00007870"/>
    </source>
</evidence>
<dbReference type="PANTHER" id="PTHR43765:SF2">
    <property type="entry name" value="2-DEHYDROPANTOATE 2-REDUCTASE"/>
    <property type="match status" value="1"/>
</dbReference>
<dbReference type="STRING" id="364197.SAMN05216296_0627"/>
<dbReference type="Pfam" id="PF08546">
    <property type="entry name" value="ApbA_C"/>
    <property type="match status" value="1"/>
</dbReference>
<dbReference type="SUPFAM" id="SSF51735">
    <property type="entry name" value="NAD(P)-binding Rossmann-fold domains"/>
    <property type="match status" value="1"/>
</dbReference>
<dbReference type="GO" id="GO:0050661">
    <property type="term" value="F:NADP binding"/>
    <property type="evidence" value="ECO:0007669"/>
    <property type="project" value="TreeGrafter"/>
</dbReference>
<dbReference type="PANTHER" id="PTHR43765">
    <property type="entry name" value="2-DEHYDROPANTOATE 2-REDUCTASE-RELATED"/>
    <property type="match status" value="1"/>
</dbReference>
<dbReference type="SUPFAM" id="SSF48179">
    <property type="entry name" value="6-phosphogluconate dehydrogenase C-terminal domain-like"/>
    <property type="match status" value="1"/>
</dbReference>
<organism evidence="13 14">
    <name type="scientific">Pseudomonas pohangensis</name>
    <dbReference type="NCBI Taxonomy" id="364197"/>
    <lineage>
        <taxon>Bacteria</taxon>
        <taxon>Pseudomonadati</taxon>
        <taxon>Pseudomonadota</taxon>
        <taxon>Gammaproteobacteria</taxon>
        <taxon>Pseudomonadales</taxon>
        <taxon>Pseudomonadaceae</taxon>
        <taxon>Pseudomonas</taxon>
    </lineage>
</organism>
<feature type="domain" description="Ketopantoate reductase N-terminal" evidence="11">
    <location>
        <begin position="3"/>
        <end position="150"/>
    </location>
</feature>
<gene>
    <name evidence="13" type="ORF">SAMN05216296_0627</name>
</gene>
<keyword evidence="5 10" id="KW-0566">Pantothenate biosynthesis</keyword>
<dbReference type="EC" id="1.1.1.169" evidence="3 10"/>
<evidence type="ECO:0000259" key="12">
    <source>
        <dbReference type="Pfam" id="PF08546"/>
    </source>
</evidence>
<evidence type="ECO:0000256" key="4">
    <source>
        <dbReference type="ARBA" id="ARBA00019465"/>
    </source>
</evidence>
<evidence type="ECO:0000256" key="10">
    <source>
        <dbReference type="RuleBase" id="RU362068"/>
    </source>
</evidence>
<evidence type="ECO:0000256" key="1">
    <source>
        <dbReference type="ARBA" id="ARBA00004994"/>
    </source>
</evidence>
<keyword evidence="7 10" id="KW-0560">Oxidoreductase</keyword>
<dbReference type="GO" id="GO:0008677">
    <property type="term" value="F:2-dehydropantoate 2-reductase activity"/>
    <property type="evidence" value="ECO:0007669"/>
    <property type="project" value="UniProtKB-EC"/>
</dbReference>
<dbReference type="AlphaFoldDB" id="A0A1H2EC39"/>
<evidence type="ECO:0000256" key="5">
    <source>
        <dbReference type="ARBA" id="ARBA00022655"/>
    </source>
</evidence>
<dbReference type="Proteomes" id="UP000243232">
    <property type="component" value="Chromosome I"/>
</dbReference>
<comment type="similarity">
    <text evidence="2 10">Belongs to the ketopantoate reductase family.</text>
</comment>
<evidence type="ECO:0000313" key="13">
    <source>
        <dbReference type="EMBL" id="SDT92583.1"/>
    </source>
</evidence>
<dbReference type="RefSeq" id="WP_090193046.1">
    <property type="nucleotide sequence ID" value="NZ_LT629785.1"/>
</dbReference>
<keyword evidence="6 10" id="KW-0521">NADP</keyword>
<evidence type="ECO:0000313" key="14">
    <source>
        <dbReference type="Proteomes" id="UP000243232"/>
    </source>
</evidence>
<evidence type="ECO:0000259" key="11">
    <source>
        <dbReference type="Pfam" id="PF02558"/>
    </source>
</evidence>
<dbReference type="OrthoDB" id="6530772at2"/>
<evidence type="ECO:0000256" key="8">
    <source>
        <dbReference type="ARBA" id="ARBA00032024"/>
    </source>
</evidence>
<name>A0A1H2EC39_9PSED</name>
<evidence type="ECO:0000256" key="9">
    <source>
        <dbReference type="ARBA" id="ARBA00048793"/>
    </source>
</evidence>
<accession>A0A1H2EC39</accession>
<dbReference type="Pfam" id="PF02558">
    <property type="entry name" value="ApbA"/>
    <property type="match status" value="1"/>
</dbReference>
<dbReference type="InterPro" id="IPR013752">
    <property type="entry name" value="KPA_reductase"/>
</dbReference>
<comment type="pathway">
    <text evidence="1 10">Cofactor biosynthesis; (R)-pantothenate biosynthesis; (R)-pantoate from 3-methyl-2-oxobutanoate: step 2/2.</text>
</comment>
<dbReference type="InterPro" id="IPR003710">
    <property type="entry name" value="ApbA"/>
</dbReference>
<dbReference type="Gene3D" id="3.40.50.720">
    <property type="entry name" value="NAD(P)-binding Rossmann-like Domain"/>
    <property type="match status" value="1"/>
</dbReference>
<dbReference type="InterPro" id="IPR013332">
    <property type="entry name" value="KPR_N"/>
</dbReference>
<dbReference type="GO" id="GO:0005737">
    <property type="term" value="C:cytoplasm"/>
    <property type="evidence" value="ECO:0007669"/>
    <property type="project" value="TreeGrafter"/>
</dbReference>
<evidence type="ECO:0000256" key="6">
    <source>
        <dbReference type="ARBA" id="ARBA00022857"/>
    </source>
</evidence>
<dbReference type="NCBIfam" id="NF004311">
    <property type="entry name" value="PRK05708.1"/>
    <property type="match status" value="1"/>
</dbReference>
<dbReference type="UniPathway" id="UPA00028">
    <property type="reaction ID" value="UER00004"/>
</dbReference>
<dbReference type="EMBL" id="LT629785">
    <property type="protein sequence ID" value="SDT92583.1"/>
    <property type="molecule type" value="Genomic_DNA"/>
</dbReference>
<dbReference type="InterPro" id="IPR008927">
    <property type="entry name" value="6-PGluconate_DH-like_C_sf"/>
</dbReference>
<dbReference type="Gene3D" id="1.10.1040.10">
    <property type="entry name" value="N-(1-d-carboxylethyl)-l-norvaline Dehydrogenase, domain 2"/>
    <property type="match status" value="1"/>
</dbReference>
<feature type="domain" description="Ketopantoate reductase C-terminal" evidence="12">
    <location>
        <begin position="175"/>
        <end position="293"/>
    </location>
</feature>
<sequence length="303" mass="32407">MSWHVLGAGSLGLLWAGRLAASGLPTSLLLRNQASLDSFLQAGTIAITRQQQSTAVALSAQTAATDEPIRRLILACKAYDAETAIASIAQRLVDGADVLLLQNGLGSQAAVAAQIPQARCILLSSTEGAFRDGSFSVNFAGAGQNWLGDPHNPAPPDWLNELQQAGIPHQWTTSIDQRLWRKLAVNCAINPLCVLHACRNGGLLEHLQEVHGLCLELVTLLEQCAGSSSAAGLFAEVEQIIRATASNQCSMLQDVQRGQRTEIRYLLGHACTQAHQRGLPVPQLDALQQRLRAQLLVLGLPDD</sequence>